<dbReference type="Gene3D" id="3.30.450.180">
    <property type="match status" value="1"/>
</dbReference>
<dbReference type="InterPro" id="IPR010982">
    <property type="entry name" value="Lambda_DNA-bd_dom_sf"/>
</dbReference>
<dbReference type="SUPFAM" id="SSF47413">
    <property type="entry name" value="lambda repressor-like DNA-binding domains"/>
    <property type="match status" value="1"/>
</dbReference>
<dbReference type="InterPro" id="IPR001387">
    <property type="entry name" value="Cro/C1-type_HTH"/>
</dbReference>
<dbReference type="GO" id="GO:0003677">
    <property type="term" value="F:DNA binding"/>
    <property type="evidence" value="ECO:0007669"/>
    <property type="project" value="InterPro"/>
</dbReference>
<feature type="domain" description="HTH cro/C1-type" evidence="1">
    <location>
        <begin position="57"/>
        <end position="108"/>
    </location>
</feature>
<evidence type="ECO:0000259" key="1">
    <source>
        <dbReference type="PROSITE" id="PS50943"/>
    </source>
</evidence>
<sequence>MAPDSQAALRLVLAGPPSNPERGGSLAGVGTPLGSFIRAKRDSTQPHALGLPDHGRRRSPGLRRLDLATRAGISVEYLTRIEQGRDRNPSPEVVDALADALCLDAAERNHLRYLAKITGDECTVQIRPVPPTRRVRPSALRTLHLLEPGVAMIGNRLGDVLAHTDAFRSVATGTGLLDAPHPNLNHYAFTDPRSRSFFVDWDDIADELAFDLWRAPSLENLEWLTAGLTPVAGEDFTRRLNRHVVPRRGVLRLNHPSGHHLRLHRETFELAEDAQQLVVFLPADDRTAEAVDHLHRRSHGGLRSIS</sequence>
<dbReference type="Pfam" id="PF17765">
    <property type="entry name" value="MLTR_LBD"/>
    <property type="match status" value="1"/>
</dbReference>
<reference evidence="2 3" key="1">
    <citation type="submission" date="2018-10" db="EMBL/GenBank/DDBJ databases">
        <title>Sequencing the genomes of 1000 actinobacteria strains.</title>
        <authorList>
            <person name="Klenk H.-P."/>
        </authorList>
    </citation>
    <scope>NUCLEOTIDE SEQUENCE [LARGE SCALE GENOMIC DNA]</scope>
    <source>
        <strain evidence="2 3">DSM 43911</strain>
    </source>
</reference>
<name>A0A495XKM6_9PSEU</name>
<dbReference type="Pfam" id="PF13560">
    <property type="entry name" value="HTH_31"/>
    <property type="match status" value="1"/>
</dbReference>
<dbReference type="InterPro" id="IPR041413">
    <property type="entry name" value="MLTR_LBD"/>
</dbReference>
<dbReference type="AlphaFoldDB" id="A0A495XKM6"/>
<protein>
    <submittedName>
        <fullName evidence="2">Helix-turn-helix protein</fullName>
    </submittedName>
</protein>
<gene>
    <name evidence="2" type="ORF">DFJ66_8406</name>
</gene>
<dbReference type="EMBL" id="RBXR01000001">
    <property type="protein sequence ID" value="RKT75030.1"/>
    <property type="molecule type" value="Genomic_DNA"/>
</dbReference>
<dbReference type="PANTHER" id="PTHR35010:SF2">
    <property type="entry name" value="BLL4672 PROTEIN"/>
    <property type="match status" value="1"/>
</dbReference>
<keyword evidence="3" id="KW-1185">Reference proteome</keyword>
<accession>A0A495XKM6</accession>
<dbReference type="PROSITE" id="PS50943">
    <property type="entry name" value="HTH_CROC1"/>
    <property type="match status" value="1"/>
</dbReference>
<dbReference type="Proteomes" id="UP000272729">
    <property type="component" value="Unassembled WGS sequence"/>
</dbReference>
<evidence type="ECO:0000313" key="3">
    <source>
        <dbReference type="Proteomes" id="UP000272729"/>
    </source>
</evidence>
<evidence type="ECO:0000313" key="2">
    <source>
        <dbReference type="EMBL" id="RKT75030.1"/>
    </source>
</evidence>
<dbReference type="CDD" id="cd00093">
    <property type="entry name" value="HTH_XRE"/>
    <property type="match status" value="1"/>
</dbReference>
<organism evidence="2 3">
    <name type="scientific">Saccharothrix variisporea</name>
    <dbReference type="NCBI Taxonomy" id="543527"/>
    <lineage>
        <taxon>Bacteria</taxon>
        <taxon>Bacillati</taxon>
        <taxon>Actinomycetota</taxon>
        <taxon>Actinomycetes</taxon>
        <taxon>Pseudonocardiales</taxon>
        <taxon>Pseudonocardiaceae</taxon>
        <taxon>Saccharothrix</taxon>
    </lineage>
</organism>
<comment type="caution">
    <text evidence="2">The sequence shown here is derived from an EMBL/GenBank/DDBJ whole genome shotgun (WGS) entry which is preliminary data.</text>
</comment>
<dbReference type="PANTHER" id="PTHR35010">
    <property type="entry name" value="BLL4672 PROTEIN-RELATED"/>
    <property type="match status" value="1"/>
</dbReference>
<dbReference type="Gene3D" id="1.10.260.40">
    <property type="entry name" value="lambda repressor-like DNA-binding domains"/>
    <property type="match status" value="1"/>
</dbReference>
<proteinExistence type="predicted"/>
<dbReference type="SMART" id="SM00530">
    <property type="entry name" value="HTH_XRE"/>
    <property type="match status" value="1"/>
</dbReference>